<keyword evidence="3 4" id="KW-0408">Iron</keyword>
<feature type="signal peptide" evidence="7">
    <location>
        <begin position="1"/>
        <end position="19"/>
    </location>
</feature>
<reference evidence="8 9" key="1">
    <citation type="submission" date="2017-06" db="EMBL/GenBank/DDBJ databases">
        <title>A platform for efficient transgenesis in Macrostomum lignano, a flatworm model organism for stem cell research.</title>
        <authorList>
            <person name="Berezikov E."/>
        </authorList>
    </citation>
    <scope>NUCLEOTIDE SEQUENCE [LARGE SCALE GENOMIC DNA]</scope>
    <source>
        <strain evidence="8">DV1</strain>
        <tissue evidence="8">Whole organism</tissue>
    </source>
</reference>
<dbReference type="STRING" id="282301.A0A267D9E9"/>
<evidence type="ECO:0000256" key="1">
    <source>
        <dbReference type="ARBA" id="ARBA00010617"/>
    </source>
</evidence>
<evidence type="ECO:0008006" key="10">
    <source>
        <dbReference type="Google" id="ProtNLM"/>
    </source>
</evidence>
<feature type="compositionally biased region" description="Polar residues" evidence="6">
    <location>
        <begin position="319"/>
        <end position="328"/>
    </location>
</feature>
<dbReference type="GO" id="GO:0005506">
    <property type="term" value="F:iron ion binding"/>
    <property type="evidence" value="ECO:0007669"/>
    <property type="project" value="InterPro"/>
</dbReference>
<evidence type="ECO:0000256" key="5">
    <source>
        <dbReference type="RuleBase" id="RU000461"/>
    </source>
</evidence>
<evidence type="ECO:0000256" key="2">
    <source>
        <dbReference type="ARBA" id="ARBA00022723"/>
    </source>
</evidence>
<dbReference type="PRINTS" id="PR00463">
    <property type="entry name" value="EP450I"/>
</dbReference>
<feature type="region of interest" description="Disordered" evidence="6">
    <location>
        <begin position="300"/>
        <end position="328"/>
    </location>
</feature>
<dbReference type="PROSITE" id="PS00086">
    <property type="entry name" value="CYTOCHROME_P450"/>
    <property type="match status" value="1"/>
</dbReference>
<proteinExistence type="inferred from homology"/>
<organism evidence="8 9">
    <name type="scientific">Macrostomum lignano</name>
    <dbReference type="NCBI Taxonomy" id="282301"/>
    <lineage>
        <taxon>Eukaryota</taxon>
        <taxon>Metazoa</taxon>
        <taxon>Spiralia</taxon>
        <taxon>Lophotrochozoa</taxon>
        <taxon>Platyhelminthes</taxon>
        <taxon>Rhabditophora</taxon>
        <taxon>Macrostomorpha</taxon>
        <taxon>Macrostomida</taxon>
        <taxon>Macrostomidae</taxon>
        <taxon>Macrostomum</taxon>
    </lineage>
</organism>
<dbReference type="Proteomes" id="UP000215902">
    <property type="component" value="Unassembled WGS sequence"/>
</dbReference>
<protein>
    <recommendedName>
        <fullName evidence="10">Cytochrome P450</fullName>
    </recommendedName>
</protein>
<dbReference type="GO" id="GO:0020037">
    <property type="term" value="F:heme binding"/>
    <property type="evidence" value="ECO:0007669"/>
    <property type="project" value="InterPro"/>
</dbReference>
<feature type="chain" id="PRO_5012424572" description="Cytochrome P450" evidence="7">
    <location>
        <begin position="20"/>
        <end position="546"/>
    </location>
</feature>
<evidence type="ECO:0000256" key="6">
    <source>
        <dbReference type="SAM" id="MobiDB-lite"/>
    </source>
</evidence>
<evidence type="ECO:0000256" key="4">
    <source>
        <dbReference type="PIRSR" id="PIRSR602401-1"/>
    </source>
</evidence>
<dbReference type="EMBL" id="NIVC01005178">
    <property type="protein sequence ID" value="PAA45941.1"/>
    <property type="molecule type" value="Genomic_DNA"/>
</dbReference>
<dbReference type="InterPro" id="IPR001128">
    <property type="entry name" value="Cyt_P450"/>
</dbReference>
<keyword evidence="5" id="KW-0560">Oxidoreductase</keyword>
<dbReference type="GO" id="GO:0005737">
    <property type="term" value="C:cytoplasm"/>
    <property type="evidence" value="ECO:0007669"/>
    <property type="project" value="TreeGrafter"/>
</dbReference>
<dbReference type="GO" id="GO:0016712">
    <property type="term" value="F:oxidoreductase activity, acting on paired donors, with incorporation or reduction of molecular oxygen, reduced flavin or flavoprotein as one donor, and incorporation of one atom of oxygen"/>
    <property type="evidence" value="ECO:0007669"/>
    <property type="project" value="TreeGrafter"/>
</dbReference>
<keyword evidence="4 5" id="KW-0349">Heme</keyword>
<dbReference type="InterPro" id="IPR002401">
    <property type="entry name" value="Cyt_P450_E_grp-I"/>
</dbReference>
<dbReference type="GO" id="GO:0006082">
    <property type="term" value="P:organic acid metabolic process"/>
    <property type="evidence" value="ECO:0007669"/>
    <property type="project" value="TreeGrafter"/>
</dbReference>
<dbReference type="GO" id="GO:0008395">
    <property type="term" value="F:steroid hydroxylase activity"/>
    <property type="evidence" value="ECO:0007669"/>
    <property type="project" value="TreeGrafter"/>
</dbReference>
<dbReference type="OrthoDB" id="639466at2759"/>
<feature type="region of interest" description="Disordered" evidence="6">
    <location>
        <begin position="520"/>
        <end position="539"/>
    </location>
</feature>
<sequence length="546" mass="61544">MFLVSALLALASLLGLVLLLRRYTGSGSVQNGKFSSRRRTRRLIEAPSPGSFPLLGSLLHVRHPLYKFLAEKFSRNDVVLLYFGSQRVYCLNSARAIREAYSAQAEVFAGRPKLLGDSLVGETGGLVFIDGPIWRDYRRFTLRTLRDFGFGKSFTEASILEEAQLMREEIESRPGEKFDSSKLISTAVSNVICRFLFGRRLASEDSKFELLQNTFAKLTQEKDNISELFALFIVLNLCGGRQKLALKLLQYVPEAKKVFDNFLYLLAYCKNITAEHRDNFLPNCQPRDYIEAHMLHCSRREPENPSTEDSDADADSSSQANKKPLNSQQPWLFNDTRLCLAMADLFVAGSDTTTTTIRWALLLFHQNPHCYQLASEEVGREIGFDRPPTMKDRLVCHYLQASIDEVHRCACLVPLGLLHRTLEDTSLLGYDIPKDSLTFVNQYSVNNNAEVFPQPERFCPERFLDGEGRYSPSDHVMPFSTGKRACLGESLARMELFLIIAGLLQRYEGIEVASETGQDLGAGAELPTTPGDIRAPPPFTLKFHPR</sequence>
<dbReference type="PRINTS" id="PR00385">
    <property type="entry name" value="P450"/>
</dbReference>
<dbReference type="PANTHER" id="PTHR24300">
    <property type="entry name" value="CYTOCHROME P450 508A4-RELATED"/>
    <property type="match status" value="1"/>
</dbReference>
<dbReference type="AlphaFoldDB" id="A0A267D9E9"/>
<keyword evidence="9" id="KW-1185">Reference proteome</keyword>
<comment type="similarity">
    <text evidence="1 5">Belongs to the cytochrome P450 family.</text>
</comment>
<dbReference type="Pfam" id="PF00067">
    <property type="entry name" value="p450"/>
    <property type="match status" value="1"/>
</dbReference>
<evidence type="ECO:0000256" key="3">
    <source>
        <dbReference type="ARBA" id="ARBA00023004"/>
    </source>
</evidence>
<gene>
    <name evidence="8" type="ORF">BOX15_Mlig023357g3</name>
</gene>
<accession>A0A267D9E9</accession>
<comment type="cofactor">
    <cofactor evidence="4">
        <name>heme</name>
        <dbReference type="ChEBI" id="CHEBI:30413"/>
    </cofactor>
</comment>
<dbReference type="InterPro" id="IPR017972">
    <property type="entry name" value="Cyt_P450_CS"/>
</dbReference>
<evidence type="ECO:0000313" key="8">
    <source>
        <dbReference type="EMBL" id="PAA45941.1"/>
    </source>
</evidence>
<keyword evidence="2 4" id="KW-0479">Metal-binding</keyword>
<comment type="caution">
    <text evidence="8">The sequence shown here is derived from an EMBL/GenBank/DDBJ whole genome shotgun (WGS) entry which is preliminary data.</text>
</comment>
<dbReference type="Gene3D" id="1.10.630.10">
    <property type="entry name" value="Cytochrome P450"/>
    <property type="match status" value="1"/>
</dbReference>
<dbReference type="InterPro" id="IPR050182">
    <property type="entry name" value="Cytochrome_P450_fam2"/>
</dbReference>
<evidence type="ECO:0000313" key="9">
    <source>
        <dbReference type="Proteomes" id="UP000215902"/>
    </source>
</evidence>
<dbReference type="PANTHER" id="PTHR24300:SF397">
    <property type="entry name" value="CYTOCHROME P450 2U1"/>
    <property type="match status" value="1"/>
</dbReference>
<keyword evidence="5" id="KW-0503">Monooxygenase</keyword>
<evidence type="ECO:0000256" key="7">
    <source>
        <dbReference type="SAM" id="SignalP"/>
    </source>
</evidence>
<dbReference type="SUPFAM" id="SSF48264">
    <property type="entry name" value="Cytochrome P450"/>
    <property type="match status" value="1"/>
</dbReference>
<name>A0A267D9E9_9PLAT</name>
<keyword evidence="7" id="KW-0732">Signal</keyword>
<dbReference type="InterPro" id="IPR036396">
    <property type="entry name" value="Cyt_P450_sf"/>
</dbReference>
<dbReference type="GO" id="GO:0006805">
    <property type="term" value="P:xenobiotic metabolic process"/>
    <property type="evidence" value="ECO:0007669"/>
    <property type="project" value="TreeGrafter"/>
</dbReference>
<feature type="binding site" description="axial binding residue" evidence="4">
    <location>
        <position position="486"/>
    </location>
    <ligand>
        <name>heme</name>
        <dbReference type="ChEBI" id="CHEBI:30413"/>
    </ligand>
    <ligandPart>
        <name>Fe</name>
        <dbReference type="ChEBI" id="CHEBI:18248"/>
    </ligandPart>
</feature>